<dbReference type="PROSITE" id="PS51257">
    <property type="entry name" value="PROKAR_LIPOPROTEIN"/>
    <property type="match status" value="1"/>
</dbReference>
<accession>A0A7K1KQ80</accession>
<gene>
    <name evidence="1" type="ORF">GKC30_11470</name>
</gene>
<keyword evidence="2" id="KW-1185">Reference proteome</keyword>
<dbReference type="RefSeq" id="WP_155934874.1">
    <property type="nucleotide sequence ID" value="NZ_WODC01000007.1"/>
</dbReference>
<protein>
    <recommendedName>
        <fullName evidence="3">Lipoprotein</fullName>
    </recommendedName>
</protein>
<comment type="caution">
    <text evidence="1">The sequence shown here is derived from an EMBL/GenBank/DDBJ whole genome shotgun (WGS) entry which is preliminary data.</text>
</comment>
<organism evidence="1 2">
    <name type="scientific">Pseudodesulfovibrio alkaliphilus</name>
    <dbReference type="NCBI Taxonomy" id="2661613"/>
    <lineage>
        <taxon>Bacteria</taxon>
        <taxon>Pseudomonadati</taxon>
        <taxon>Thermodesulfobacteriota</taxon>
        <taxon>Desulfovibrionia</taxon>
        <taxon>Desulfovibrionales</taxon>
        <taxon>Desulfovibrionaceae</taxon>
    </lineage>
</organism>
<dbReference type="AlphaFoldDB" id="A0A7K1KQ80"/>
<dbReference type="EMBL" id="WODC01000007">
    <property type="protein sequence ID" value="MUM78256.1"/>
    <property type="molecule type" value="Genomic_DNA"/>
</dbReference>
<evidence type="ECO:0000313" key="1">
    <source>
        <dbReference type="EMBL" id="MUM78256.1"/>
    </source>
</evidence>
<proteinExistence type="predicted"/>
<evidence type="ECO:0000313" key="2">
    <source>
        <dbReference type="Proteomes" id="UP000461162"/>
    </source>
</evidence>
<dbReference type="Proteomes" id="UP000461162">
    <property type="component" value="Unassembled WGS sequence"/>
</dbReference>
<reference evidence="1 2" key="1">
    <citation type="submission" date="2019-11" db="EMBL/GenBank/DDBJ databases">
        <title>Pseudodesulfovibrio alkaliphilus, sp. nov., an alkaliphilic sulfate-reducing bacteria from mud volcano of Taman peninsula, Russia.</title>
        <authorList>
            <person name="Frolova A."/>
            <person name="Merkel A.Y."/>
            <person name="Slobodkin A.I."/>
        </authorList>
    </citation>
    <scope>NUCLEOTIDE SEQUENCE [LARGE SCALE GENOMIC DNA]</scope>
    <source>
        <strain evidence="1 2">F-1</strain>
    </source>
</reference>
<sequence>MIRTGAIAYRLAALFFLALPVLTGCVLGIKEWPQPVKAEDVFTLEVMAAKRTDTCLLLTLSVGGSVERLYRASIQYEAVGDSDGQGCEGCPFVPRKAEHFTRDQNAFELHGATLKLSLCGLNPQTRYRFRVAGKNDLSVLPMVYTEVFVTTE</sequence>
<evidence type="ECO:0008006" key="3">
    <source>
        <dbReference type="Google" id="ProtNLM"/>
    </source>
</evidence>
<name>A0A7K1KQ80_9BACT</name>